<dbReference type="InterPro" id="IPR052929">
    <property type="entry name" value="RNase_H-like_EbsB-rel"/>
</dbReference>
<dbReference type="Gramene" id="QL05p058297:mrna">
    <property type="protein sequence ID" value="QL05p058297:mrna"/>
    <property type="gene ID" value="QL05p058297"/>
</dbReference>
<dbReference type="AlphaFoldDB" id="A0A7N2R560"/>
<dbReference type="EnsemblPlants" id="QL05p058297:mrna">
    <property type="protein sequence ID" value="QL05p058297:mrna"/>
    <property type="gene ID" value="QL05p058297"/>
</dbReference>
<feature type="region of interest" description="Disordered" evidence="1">
    <location>
        <begin position="395"/>
        <end position="424"/>
    </location>
</feature>
<dbReference type="PANTHER" id="PTHR47074:SF48">
    <property type="entry name" value="POLYNUCLEOTIDYL TRANSFERASE, RIBONUCLEASE H-LIKE SUPERFAMILY PROTEIN"/>
    <property type="match status" value="1"/>
</dbReference>
<reference evidence="3 4" key="1">
    <citation type="journal article" date="2016" name="G3 (Bethesda)">
        <title>First Draft Assembly and Annotation of the Genome of a California Endemic Oak Quercus lobata Nee (Fagaceae).</title>
        <authorList>
            <person name="Sork V.L."/>
            <person name="Fitz-Gibbon S.T."/>
            <person name="Puiu D."/>
            <person name="Crepeau M."/>
            <person name="Gugger P.F."/>
            <person name="Sherman R."/>
            <person name="Stevens K."/>
            <person name="Langley C.H."/>
            <person name="Pellegrini M."/>
            <person name="Salzberg S.L."/>
        </authorList>
    </citation>
    <scope>NUCLEOTIDE SEQUENCE [LARGE SCALE GENOMIC DNA]</scope>
    <source>
        <strain evidence="3 4">cv. SW786</strain>
    </source>
</reference>
<keyword evidence="4" id="KW-1185">Reference proteome</keyword>
<sequence>MRWQVRDGKSIRIWKDKWIPTLSTYRVISPRTLLPIEATADILIDADHGTWSADLVRELFLDFEAENILSIPLSTRMPPDKLVWAGTSNGQFTVKSAYWLAMSISLCLVLHKKEPPEFVDRGSSGRPFGVLSETTDHVLLLCDFSSAVWAACGLVVDGDRAFVDLLWKLRNVLGPAGVNFTHKLILEATQLVTEYQALQDYPISTNNTLPTQWSPPVSGVFKANVDGGVFNDLSSAGIGVVLRDDKGRVAGALSQKIYAPLGPLGAEAKAMEAAVLFARDMGIQDTEFEGDSLQVCNFLRGSSLVPPDVANVVEGILSQLQLFRSFVFSHIRKSFFCALLFLSLLLVSFLPSSSSSSSSSHEIQPKALSNVPAKYRMFYLENTETFFLNKQDLSNKKRSTNKKKMRRKKIKNSGTGPFSAMLPKGFFPPSGSSRCHNDYPESETLYCTLSNTKP</sequence>
<feature type="domain" description="RNase H type-1" evidence="2">
    <location>
        <begin position="224"/>
        <end position="333"/>
    </location>
</feature>
<dbReference type="GO" id="GO:0003676">
    <property type="term" value="F:nucleic acid binding"/>
    <property type="evidence" value="ECO:0007669"/>
    <property type="project" value="InterPro"/>
</dbReference>
<evidence type="ECO:0000313" key="3">
    <source>
        <dbReference type="EnsemblPlants" id="QL05p058297:mrna"/>
    </source>
</evidence>
<feature type="compositionally biased region" description="Basic residues" evidence="1">
    <location>
        <begin position="396"/>
        <end position="411"/>
    </location>
</feature>
<dbReference type="CDD" id="cd06222">
    <property type="entry name" value="RNase_H_like"/>
    <property type="match status" value="1"/>
</dbReference>
<dbReference type="EMBL" id="LRBV02000005">
    <property type="status" value="NOT_ANNOTATED_CDS"/>
    <property type="molecule type" value="Genomic_DNA"/>
</dbReference>
<organism evidence="3 4">
    <name type="scientific">Quercus lobata</name>
    <name type="common">Valley oak</name>
    <dbReference type="NCBI Taxonomy" id="97700"/>
    <lineage>
        <taxon>Eukaryota</taxon>
        <taxon>Viridiplantae</taxon>
        <taxon>Streptophyta</taxon>
        <taxon>Embryophyta</taxon>
        <taxon>Tracheophyta</taxon>
        <taxon>Spermatophyta</taxon>
        <taxon>Magnoliopsida</taxon>
        <taxon>eudicotyledons</taxon>
        <taxon>Gunneridae</taxon>
        <taxon>Pentapetalae</taxon>
        <taxon>rosids</taxon>
        <taxon>fabids</taxon>
        <taxon>Fagales</taxon>
        <taxon>Fagaceae</taxon>
        <taxon>Quercus</taxon>
    </lineage>
</organism>
<dbReference type="GO" id="GO:0004523">
    <property type="term" value="F:RNA-DNA hybrid ribonuclease activity"/>
    <property type="evidence" value="ECO:0007669"/>
    <property type="project" value="InterPro"/>
</dbReference>
<dbReference type="InParanoid" id="A0A7N2R560"/>
<protein>
    <recommendedName>
        <fullName evidence="2">RNase H type-1 domain-containing protein</fullName>
    </recommendedName>
</protein>
<evidence type="ECO:0000256" key="1">
    <source>
        <dbReference type="SAM" id="MobiDB-lite"/>
    </source>
</evidence>
<reference evidence="3" key="2">
    <citation type="submission" date="2021-01" db="UniProtKB">
        <authorList>
            <consortium name="EnsemblPlants"/>
        </authorList>
    </citation>
    <scope>IDENTIFICATION</scope>
</reference>
<evidence type="ECO:0000313" key="4">
    <source>
        <dbReference type="Proteomes" id="UP000594261"/>
    </source>
</evidence>
<dbReference type="SUPFAM" id="SSF53098">
    <property type="entry name" value="Ribonuclease H-like"/>
    <property type="match status" value="1"/>
</dbReference>
<dbReference type="InterPro" id="IPR002156">
    <property type="entry name" value="RNaseH_domain"/>
</dbReference>
<evidence type="ECO:0000259" key="2">
    <source>
        <dbReference type="Pfam" id="PF13456"/>
    </source>
</evidence>
<dbReference type="InterPro" id="IPR036397">
    <property type="entry name" value="RNaseH_sf"/>
</dbReference>
<dbReference type="InterPro" id="IPR044730">
    <property type="entry name" value="RNase_H-like_dom_plant"/>
</dbReference>
<dbReference type="InterPro" id="IPR012337">
    <property type="entry name" value="RNaseH-like_sf"/>
</dbReference>
<name>A0A7N2R560_QUELO</name>
<dbReference type="Pfam" id="PF13456">
    <property type="entry name" value="RVT_3"/>
    <property type="match status" value="1"/>
</dbReference>
<dbReference type="PANTHER" id="PTHR47074">
    <property type="entry name" value="BNAC02G40300D PROTEIN"/>
    <property type="match status" value="1"/>
</dbReference>
<dbReference type="Gene3D" id="3.30.420.10">
    <property type="entry name" value="Ribonuclease H-like superfamily/Ribonuclease H"/>
    <property type="match status" value="1"/>
</dbReference>
<proteinExistence type="predicted"/>
<dbReference type="Proteomes" id="UP000594261">
    <property type="component" value="Chromosome 5"/>
</dbReference>
<accession>A0A7N2R560</accession>